<dbReference type="SUPFAM" id="SSF52833">
    <property type="entry name" value="Thioredoxin-like"/>
    <property type="match status" value="1"/>
</dbReference>
<dbReference type="GO" id="GO:0046872">
    <property type="term" value="F:metal ion binding"/>
    <property type="evidence" value="ECO:0007669"/>
    <property type="project" value="UniProtKB-KW"/>
</dbReference>
<dbReference type="Proteomes" id="UP000751190">
    <property type="component" value="Unassembled WGS sequence"/>
</dbReference>
<keyword evidence="1" id="KW-0001">2Fe-2S</keyword>
<dbReference type="AlphaFoldDB" id="A0A7R9ULL6"/>
<evidence type="ECO:0000259" key="6">
    <source>
        <dbReference type="Pfam" id="PF00462"/>
    </source>
</evidence>
<dbReference type="InterPro" id="IPR033658">
    <property type="entry name" value="GRX_PICOT-like"/>
</dbReference>
<organism evidence="7">
    <name type="scientific">Diacronema lutheri</name>
    <name type="common">Unicellular marine alga</name>
    <name type="synonym">Monochrysis lutheri</name>
    <dbReference type="NCBI Taxonomy" id="2081491"/>
    <lineage>
        <taxon>Eukaryota</taxon>
        <taxon>Haptista</taxon>
        <taxon>Haptophyta</taxon>
        <taxon>Pavlovophyceae</taxon>
        <taxon>Pavlovales</taxon>
        <taxon>Pavlovaceae</taxon>
        <taxon>Diacronema</taxon>
    </lineage>
</organism>
<dbReference type="Gene3D" id="3.40.30.10">
    <property type="entry name" value="Glutaredoxin"/>
    <property type="match status" value="1"/>
</dbReference>
<evidence type="ECO:0000256" key="1">
    <source>
        <dbReference type="ARBA" id="ARBA00022714"/>
    </source>
</evidence>
<dbReference type="InterPro" id="IPR036249">
    <property type="entry name" value="Thioredoxin-like_sf"/>
</dbReference>
<dbReference type="PANTHER" id="PTHR10293:SF16">
    <property type="entry name" value="GLUTAREDOXIN-RELATED PROTEIN 5, MITOCHONDRIAL"/>
    <property type="match status" value="1"/>
</dbReference>
<dbReference type="GO" id="GO:0005759">
    <property type="term" value="C:mitochondrial matrix"/>
    <property type="evidence" value="ECO:0007669"/>
    <property type="project" value="TreeGrafter"/>
</dbReference>
<dbReference type="EMBL" id="HBEB01006433">
    <property type="protein sequence ID" value="CAD8269852.1"/>
    <property type="molecule type" value="Transcribed_RNA"/>
</dbReference>
<dbReference type="PANTHER" id="PTHR10293">
    <property type="entry name" value="GLUTAREDOXIN FAMILY MEMBER"/>
    <property type="match status" value="1"/>
</dbReference>
<keyword evidence="2" id="KW-0479">Metal-binding</keyword>
<dbReference type="OrthoDB" id="415696at2759"/>
<evidence type="ECO:0000313" key="8">
    <source>
        <dbReference type="EMBL" id="KAG8467883.1"/>
    </source>
</evidence>
<evidence type="ECO:0000313" key="9">
    <source>
        <dbReference type="Proteomes" id="UP000751190"/>
    </source>
</evidence>
<reference evidence="7" key="1">
    <citation type="submission" date="2021-01" db="EMBL/GenBank/DDBJ databases">
        <authorList>
            <person name="Corre E."/>
            <person name="Pelletier E."/>
            <person name="Niang G."/>
            <person name="Scheremetjew M."/>
            <person name="Finn R."/>
            <person name="Kale V."/>
            <person name="Holt S."/>
            <person name="Cochrane G."/>
            <person name="Meng A."/>
            <person name="Brown T."/>
            <person name="Cohen L."/>
        </authorList>
    </citation>
    <scope>NUCLEOTIDE SEQUENCE</scope>
    <source>
        <strain evidence="7">RCC1537</strain>
    </source>
</reference>
<dbReference type="OMA" id="CAFSKRM"/>
<dbReference type="NCBIfam" id="TIGR00365">
    <property type="entry name" value="Grx4 family monothiol glutaredoxin"/>
    <property type="match status" value="1"/>
</dbReference>
<dbReference type="Pfam" id="PF00462">
    <property type="entry name" value="Glutaredoxin"/>
    <property type="match status" value="1"/>
</dbReference>
<reference evidence="8" key="2">
    <citation type="submission" date="2021-05" db="EMBL/GenBank/DDBJ databases">
        <title>The genome of the haptophyte Pavlova lutheri (Diacronema luteri, Pavlovales) - a model for lipid biosynthesis in eukaryotic algae.</title>
        <authorList>
            <person name="Hulatt C.J."/>
            <person name="Posewitz M.C."/>
        </authorList>
    </citation>
    <scope>NUCLEOTIDE SEQUENCE</scope>
    <source>
        <strain evidence="8">NIVA-4/92</strain>
    </source>
</reference>
<keyword evidence="5" id="KW-0676">Redox-active center</keyword>
<feature type="domain" description="Glutaredoxin" evidence="6">
    <location>
        <begin position="62"/>
        <end position="125"/>
    </location>
</feature>
<dbReference type="EMBL" id="JAGTXO010000005">
    <property type="protein sequence ID" value="KAG8467883.1"/>
    <property type="molecule type" value="Genomic_DNA"/>
</dbReference>
<sequence>MLARASLLAGSHLRAWPAAPALRRLCTDSHSDFKPHRKPPPADAPKDTQARIAAELAKNPLVVFMKGVPSAPQCGFSNRVVQVLNAEGVKEYKAFNVLADQELREGIKKYSSWPTIPQVYIKGEFQGGSDVLLEMYESGELTKKLVEAGVPIADTP</sequence>
<dbReference type="FunFam" id="3.40.30.10:FF:000005">
    <property type="entry name" value="Glutaredoxin 5"/>
    <property type="match status" value="1"/>
</dbReference>
<proteinExistence type="predicted"/>
<name>A0A7R9ULL6_DIALT</name>
<dbReference type="InterPro" id="IPR002109">
    <property type="entry name" value="Glutaredoxin"/>
</dbReference>
<gene>
    <name evidence="8" type="ORF">KFE25_006935</name>
    <name evidence="7" type="ORF">PLUT1463_LOCUS4166</name>
</gene>
<accession>A0A7R9ULL6</accession>
<evidence type="ECO:0000256" key="3">
    <source>
        <dbReference type="ARBA" id="ARBA00023004"/>
    </source>
</evidence>
<evidence type="ECO:0000256" key="5">
    <source>
        <dbReference type="ARBA" id="ARBA00023284"/>
    </source>
</evidence>
<dbReference type="InterPro" id="IPR004480">
    <property type="entry name" value="Monothiol_GRX-rel"/>
</dbReference>
<evidence type="ECO:0000256" key="4">
    <source>
        <dbReference type="ARBA" id="ARBA00023014"/>
    </source>
</evidence>
<keyword evidence="4" id="KW-0411">Iron-sulfur</keyword>
<evidence type="ECO:0000313" key="7">
    <source>
        <dbReference type="EMBL" id="CAD8269852.1"/>
    </source>
</evidence>
<dbReference type="CDD" id="cd03028">
    <property type="entry name" value="GRX_PICOT_like"/>
    <property type="match status" value="1"/>
</dbReference>
<evidence type="ECO:0000256" key="2">
    <source>
        <dbReference type="ARBA" id="ARBA00022723"/>
    </source>
</evidence>
<dbReference type="PROSITE" id="PS51354">
    <property type="entry name" value="GLUTAREDOXIN_2"/>
    <property type="match status" value="1"/>
</dbReference>
<dbReference type="GO" id="GO:0051537">
    <property type="term" value="F:2 iron, 2 sulfur cluster binding"/>
    <property type="evidence" value="ECO:0007669"/>
    <property type="project" value="UniProtKB-KW"/>
</dbReference>
<keyword evidence="3" id="KW-0408">Iron</keyword>
<protein>
    <recommendedName>
        <fullName evidence="6">Glutaredoxin domain-containing protein</fullName>
    </recommendedName>
</protein>
<keyword evidence="9" id="KW-1185">Reference proteome</keyword>